<evidence type="ECO:0000313" key="4">
    <source>
        <dbReference type="EMBL" id="MDG5977958.1"/>
    </source>
</evidence>
<comment type="caution">
    <text evidence="4">The sequence shown here is derived from an EMBL/GenBank/DDBJ whole genome shotgun (WGS) entry which is preliminary data.</text>
</comment>
<evidence type="ECO:0000256" key="1">
    <source>
        <dbReference type="ARBA" id="ARBA00001946"/>
    </source>
</evidence>
<dbReference type="PANTHER" id="PTHR43222">
    <property type="entry name" value="NUDIX HYDROLASE 23"/>
    <property type="match status" value="1"/>
</dbReference>
<dbReference type="Gene3D" id="2.20.70.10">
    <property type="match status" value="1"/>
</dbReference>
<comment type="cofactor">
    <cofactor evidence="1">
        <name>Mg(2+)</name>
        <dbReference type="ChEBI" id="CHEBI:18420"/>
    </cofactor>
</comment>
<gene>
    <name evidence="4" type="ORF">H010_22081</name>
</gene>
<keyword evidence="5" id="KW-1185">Reference proteome</keyword>
<evidence type="ECO:0000259" key="3">
    <source>
        <dbReference type="PROSITE" id="PS51462"/>
    </source>
</evidence>
<dbReference type="OrthoDB" id="5417595at2"/>
<organism evidence="4 5">
    <name type="scientific">Hydrogenophaga taeniospiralis CCUG 15921</name>
    <dbReference type="NCBI Taxonomy" id="1281780"/>
    <lineage>
        <taxon>Bacteria</taxon>
        <taxon>Pseudomonadati</taxon>
        <taxon>Pseudomonadota</taxon>
        <taxon>Betaproteobacteria</taxon>
        <taxon>Burkholderiales</taxon>
        <taxon>Comamonadaceae</taxon>
        <taxon>Hydrogenophaga</taxon>
    </lineage>
</organism>
<dbReference type="Pfam" id="PF14803">
    <property type="entry name" value="Zn_ribbon_Nudix"/>
    <property type="match status" value="1"/>
</dbReference>
<reference evidence="4" key="1">
    <citation type="submission" date="2013-01" db="EMBL/GenBank/DDBJ databases">
        <title>Genome draft of Hydrogenophaga taeniospiralis 2K1.</title>
        <authorList>
            <person name="Gomila M."/>
            <person name="Lalucat J."/>
        </authorList>
    </citation>
    <scope>NUCLEOTIDE SEQUENCE</scope>
    <source>
        <strain evidence="4">CCUG 15921</strain>
    </source>
</reference>
<name>A0A9X4SDI9_9BURK</name>
<keyword evidence="2 4" id="KW-0378">Hydrolase</keyword>
<dbReference type="AlphaFoldDB" id="A0A9X4SDI9"/>
<sequence length="184" mass="20855">MHRSPIQHCRQCGAAVSYRIPDDGDTKPRAVCPVCHTIHYENPLNVVGTVPVWGETGEYVLLCLRNIEPRRGKWTLPAGFMELGETTAQGAARETDEEAGAQFEMGEIFTLMNVARVGQVHIYYRARLLSTHFNPGSETIEARLFTEDQVPWDEIAFRTVKETLEHYFADRRAGRFGFHAFDIA</sequence>
<dbReference type="PANTHER" id="PTHR43222:SF2">
    <property type="entry name" value="NUDIX HYDROLASE 23, CHLOROPLASTIC"/>
    <property type="match status" value="1"/>
</dbReference>
<proteinExistence type="predicted"/>
<dbReference type="GO" id="GO:0016787">
    <property type="term" value="F:hydrolase activity"/>
    <property type="evidence" value="ECO:0007669"/>
    <property type="project" value="UniProtKB-KW"/>
</dbReference>
<dbReference type="CDD" id="cd04511">
    <property type="entry name" value="NUDIX_Hydrolase"/>
    <property type="match status" value="1"/>
</dbReference>
<dbReference type="Pfam" id="PF00293">
    <property type="entry name" value="NUDIX"/>
    <property type="match status" value="1"/>
</dbReference>
<accession>A0A9X4SDI9</accession>
<protein>
    <submittedName>
        <fullName evidence="4">NUDIX hydrolase</fullName>
    </submittedName>
</protein>
<dbReference type="InterPro" id="IPR015797">
    <property type="entry name" value="NUDIX_hydrolase-like_dom_sf"/>
</dbReference>
<dbReference type="PROSITE" id="PS00893">
    <property type="entry name" value="NUDIX_BOX"/>
    <property type="match status" value="1"/>
</dbReference>
<dbReference type="InterPro" id="IPR020084">
    <property type="entry name" value="NUDIX_hydrolase_CS"/>
</dbReference>
<evidence type="ECO:0000313" key="5">
    <source>
        <dbReference type="Proteomes" id="UP001152876"/>
    </source>
</evidence>
<dbReference type="SUPFAM" id="SSF55811">
    <property type="entry name" value="Nudix"/>
    <property type="match status" value="1"/>
</dbReference>
<dbReference type="Gene3D" id="3.90.79.10">
    <property type="entry name" value="Nucleoside Triphosphate Pyrophosphohydrolase"/>
    <property type="match status" value="1"/>
</dbReference>
<dbReference type="RefSeq" id="WP_068168222.1">
    <property type="nucleotide sequence ID" value="NZ_AOGK01000028.1"/>
</dbReference>
<evidence type="ECO:0000256" key="2">
    <source>
        <dbReference type="ARBA" id="ARBA00022801"/>
    </source>
</evidence>
<dbReference type="InterPro" id="IPR000086">
    <property type="entry name" value="NUDIX_hydrolase_dom"/>
</dbReference>
<dbReference type="InterPro" id="IPR029401">
    <property type="entry name" value="Nudix_N"/>
</dbReference>
<dbReference type="EMBL" id="AOGK01000028">
    <property type="protein sequence ID" value="MDG5977958.1"/>
    <property type="molecule type" value="Genomic_DNA"/>
</dbReference>
<dbReference type="Proteomes" id="UP001152876">
    <property type="component" value="Unassembled WGS sequence"/>
</dbReference>
<feature type="domain" description="Nudix hydrolase" evidence="3">
    <location>
        <begin position="43"/>
        <end position="168"/>
    </location>
</feature>
<dbReference type="PROSITE" id="PS51462">
    <property type="entry name" value="NUDIX"/>
    <property type="match status" value="1"/>
</dbReference>